<proteinExistence type="predicted"/>
<dbReference type="AlphaFoldDB" id="A0AAV8Y844"/>
<sequence length="76" mass="8439">MTCRVDISKVKWRRASKLGAGTFTFPVKAGLSNQTLRRFCSPPSCNNNASPITPCRRSVLDVSLASRLVRHRYGSN</sequence>
<evidence type="ECO:0000313" key="1">
    <source>
        <dbReference type="EMBL" id="KAJ8947120.1"/>
    </source>
</evidence>
<comment type="caution">
    <text evidence="1">The sequence shown here is derived from an EMBL/GenBank/DDBJ whole genome shotgun (WGS) entry which is preliminary data.</text>
</comment>
<keyword evidence="2" id="KW-1185">Reference proteome</keyword>
<accession>A0AAV8Y844</accession>
<dbReference type="Proteomes" id="UP001162162">
    <property type="component" value="Unassembled WGS sequence"/>
</dbReference>
<evidence type="ECO:0008006" key="3">
    <source>
        <dbReference type="Google" id="ProtNLM"/>
    </source>
</evidence>
<dbReference type="EMBL" id="JAPWTK010000169">
    <property type="protein sequence ID" value="KAJ8947120.1"/>
    <property type="molecule type" value="Genomic_DNA"/>
</dbReference>
<gene>
    <name evidence="1" type="ORF">NQ318_002480</name>
</gene>
<organism evidence="1 2">
    <name type="scientific">Aromia moschata</name>
    <dbReference type="NCBI Taxonomy" id="1265417"/>
    <lineage>
        <taxon>Eukaryota</taxon>
        <taxon>Metazoa</taxon>
        <taxon>Ecdysozoa</taxon>
        <taxon>Arthropoda</taxon>
        <taxon>Hexapoda</taxon>
        <taxon>Insecta</taxon>
        <taxon>Pterygota</taxon>
        <taxon>Neoptera</taxon>
        <taxon>Endopterygota</taxon>
        <taxon>Coleoptera</taxon>
        <taxon>Polyphaga</taxon>
        <taxon>Cucujiformia</taxon>
        <taxon>Chrysomeloidea</taxon>
        <taxon>Cerambycidae</taxon>
        <taxon>Cerambycinae</taxon>
        <taxon>Callichromatini</taxon>
        <taxon>Aromia</taxon>
    </lineage>
</organism>
<protein>
    <recommendedName>
        <fullName evidence="3">DUF4236 domain-containing protein</fullName>
    </recommendedName>
</protein>
<name>A0AAV8Y844_9CUCU</name>
<reference evidence="1" key="1">
    <citation type="journal article" date="2023" name="Insect Mol. Biol.">
        <title>Genome sequencing provides insights into the evolution of gene families encoding plant cell wall-degrading enzymes in longhorned beetles.</title>
        <authorList>
            <person name="Shin N.R."/>
            <person name="Okamura Y."/>
            <person name="Kirsch R."/>
            <person name="Pauchet Y."/>
        </authorList>
    </citation>
    <scope>NUCLEOTIDE SEQUENCE</scope>
    <source>
        <strain evidence="1">AMC_N1</strain>
    </source>
</reference>
<evidence type="ECO:0000313" key="2">
    <source>
        <dbReference type="Proteomes" id="UP001162162"/>
    </source>
</evidence>